<feature type="transmembrane region" description="Helical" evidence="5">
    <location>
        <begin position="342"/>
        <end position="358"/>
    </location>
</feature>
<sequence length="391" mass="45483">MMVLGFLCGRAILSLGMFLFCLNAIWDTSPRKWFRDTYWLWGLAWTGLYLISWFWSEDIPYYLERIQVKLPFLLFPLAFGLMPALPEKHLKVFTYGLLVLMLGGCAYSLSFLFRNYEEVLRGYSYSKVLPTPAYKDHIRFSIFTAWTIFWYFFMYRKMLTKTGKAILIGAILFFSLYLHVLAVKSGLLVLYSFAFLYFIYLLLKKRWRVAMAIALIAGTAFYVSLKKVPSFKAKFYYVVFSFNEYRAGNVASNVSDLGRLLSYDLGWKIFKEHPLAGVGAGDVRLEMKEKYEQYSPETRPEERIVPHNQFLEVALVGGILTLIPFFIWVIAPLKTIRKSRNGFYGLATWFALLASMQVEPMLEVQFGVFVYLFCLLWMIKHTETTPETSVA</sequence>
<accession>A0ABP8MWP9</accession>
<keyword evidence="4 5" id="KW-0472">Membrane</keyword>
<comment type="subcellular location">
    <subcellularLocation>
        <location evidence="1">Membrane</location>
        <topology evidence="1">Multi-pass membrane protein</topology>
    </subcellularLocation>
</comment>
<keyword evidence="2 5" id="KW-0812">Transmembrane</keyword>
<dbReference type="InterPro" id="IPR007016">
    <property type="entry name" value="O-antigen_ligase-rel_domated"/>
</dbReference>
<evidence type="ECO:0000256" key="1">
    <source>
        <dbReference type="ARBA" id="ARBA00004141"/>
    </source>
</evidence>
<feature type="transmembrane region" description="Helical" evidence="5">
    <location>
        <begin position="208"/>
        <end position="225"/>
    </location>
</feature>
<evidence type="ECO:0000313" key="8">
    <source>
        <dbReference type="Proteomes" id="UP001501410"/>
    </source>
</evidence>
<dbReference type="EMBL" id="BAABEZ010000022">
    <property type="protein sequence ID" value="GAA4455634.1"/>
    <property type="molecule type" value="Genomic_DNA"/>
</dbReference>
<dbReference type="PANTHER" id="PTHR37422:SF13">
    <property type="entry name" value="LIPOPOLYSACCHARIDE BIOSYNTHESIS PROTEIN PA4999-RELATED"/>
    <property type="match status" value="1"/>
</dbReference>
<feature type="transmembrane region" description="Helical" evidence="5">
    <location>
        <begin position="6"/>
        <end position="26"/>
    </location>
</feature>
<reference evidence="8" key="1">
    <citation type="journal article" date="2019" name="Int. J. Syst. Evol. Microbiol.">
        <title>The Global Catalogue of Microorganisms (GCM) 10K type strain sequencing project: providing services to taxonomists for standard genome sequencing and annotation.</title>
        <authorList>
            <consortium name="The Broad Institute Genomics Platform"/>
            <consortium name="The Broad Institute Genome Sequencing Center for Infectious Disease"/>
            <person name="Wu L."/>
            <person name="Ma J."/>
        </authorList>
    </citation>
    <scope>NUCLEOTIDE SEQUENCE [LARGE SCALE GENOMIC DNA]</scope>
    <source>
        <strain evidence="8">JCM 31921</strain>
    </source>
</reference>
<evidence type="ECO:0000256" key="2">
    <source>
        <dbReference type="ARBA" id="ARBA00022692"/>
    </source>
</evidence>
<organism evidence="7 8">
    <name type="scientific">Rurimicrobium arvi</name>
    <dbReference type="NCBI Taxonomy" id="2049916"/>
    <lineage>
        <taxon>Bacteria</taxon>
        <taxon>Pseudomonadati</taxon>
        <taxon>Bacteroidota</taxon>
        <taxon>Chitinophagia</taxon>
        <taxon>Chitinophagales</taxon>
        <taxon>Chitinophagaceae</taxon>
        <taxon>Rurimicrobium</taxon>
    </lineage>
</organism>
<gene>
    <name evidence="7" type="ORF">GCM10023092_19610</name>
</gene>
<protein>
    <recommendedName>
        <fullName evidence="6">O-antigen ligase-related domain-containing protein</fullName>
    </recommendedName>
</protein>
<keyword evidence="8" id="KW-1185">Reference proteome</keyword>
<evidence type="ECO:0000256" key="4">
    <source>
        <dbReference type="ARBA" id="ARBA00023136"/>
    </source>
</evidence>
<feature type="transmembrane region" description="Helical" evidence="5">
    <location>
        <begin position="38"/>
        <end position="56"/>
    </location>
</feature>
<evidence type="ECO:0000256" key="5">
    <source>
        <dbReference type="SAM" id="Phobius"/>
    </source>
</evidence>
<comment type="caution">
    <text evidence="7">The sequence shown here is derived from an EMBL/GenBank/DDBJ whole genome shotgun (WGS) entry which is preliminary data.</text>
</comment>
<evidence type="ECO:0000256" key="3">
    <source>
        <dbReference type="ARBA" id="ARBA00022989"/>
    </source>
</evidence>
<feature type="domain" description="O-antigen ligase-related" evidence="6">
    <location>
        <begin position="171"/>
        <end position="326"/>
    </location>
</feature>
<evidence type="ECO:0000259" key="6">
    <source>
        <dbReference type="Pfam" id="PF04932"/>
    </source>
</evidence>
<name>A0ABP8MWP9_9BACT</name>
<feature type="transmembrane region" description="Helical" evidence="5">
    <location>
        <begin position="68"/>
        <end position="85"/>
    </location>
</feature>
<dbReference type="InterPro" id="IPR051533">
    <property type="entry name" value="WaaL-like"/>
</dbReference>
<keyword evidence="3 5" id="KW-1133">Transmembrane helix</keyword>
<proteinExistence type="predicted"/>
<dbReference type="PANTHER" id="PTHR37422">
    <property type="entry name" value="TEICHURONIC ACID BIOSYNTHESIS PROTEIN TUAE"/>
    <property type="match status" value="1"/>
</dbReference>
<feature type="transmembrane region" description="Helical" evidence="5">
    <location>
        <begin position="310"/>
        <end position="330"/>
    </location>
</feature>
<feature type="transmembrane region" description="Helical" evidence="5">
    <location>
        <begin position="137"/>
        <end position="153"/>
    </location>
</feature>
<feature type="transmembrane region" description="Helical" evidence="5">
    <location>
        <begin position="188"/>
        <end position="203"/>
    </location>
</feature>
<feature type="transmembrane region" description="Helical" evidence="5">
    <location>
        <begin position="364"/>
        <end position="379"/>
    </location>
</feature>
<feature type="transmembrane region" description="Helical" evidence="5">
    <location>
        <begin position="92"/>
        <end position="113"/>
    </location>
</feature>
<dbReference type="Pfam" id="PF04932">
    <property type="entry name" value="Wzy_C"/>
    <property type="match status" value="1"/>
</dbReference>
<dbReference type="Proteomes" id="UP001501410">
    <property type="component" value="Unassembled WGS sequence"/>
</dbReference>
<evidence type="ECO:0000313" key="7">
    <source>
        <dbReference type="EMBL" id="GAA4455634.1"/>
    </source>
</evidence>
<feature type="transmembrane region" description="Helical" evidence="5">
    <location>
        <begin position="165"/>
        <end position="182"/>
    </location>
</feature>